<evidence type="ECO:0000256" key="1">
    <source>
        <dbReference type="SAM" id="MobiDB-lite"/>
    </source>
</evidence>
<dbReference type="Proteomes" id="UP000051952">
    <property type="component" value="Unassembled WGS sequence"/>
</dbReference>
<dbReference type="VEuPathDB" id="TriTrypDB:BSAL_83570"/>
<sequence>MPPTPSGAAAALTQSPSLHGRGASPSPTTNDVLSVHYLGKIITVAVDKISAKKQRHVSTSEGAAVYEPTAADLCAEVVGSTTLSTSETVLRCDGQCLRGDFLLADIPVNAKLEVRSVPPSLMSTFTTKFALPTSSRKRSRSLEDDDPASTTTVVLPVVVGNVAQWLGPSAATEKSHR</sequence>
<evidence type="ECO:0000313" key="3">
    <source>
        <dbReference type="Proteomes" id="UP000051952"/>
    </source>
</evidence>
<proteinExistence type="predicted"/>
<dbReference type="EMBL" id="CYKH01000938">
    <property type="protein sequence ID" value="CUG70413.1"/>
    <property type="molecule type" value="Genomic_DNA"/>
</dbReference>
<organism evidence="2 3">
    <name type="scientific">Bodo saltans</name>
    <name type="common">Flagellated protozoan</name>
    <dbReference type="NCBI Taxonomy" id="75058"/>
    <lineage>
        <taxon>Eukaryota</taxon>
        <taxon>Discoba</taxon>
        <taxon>Euglenozoa</taxon>
        <taxon>Kinetoplastea</taxon>
        <taxon>Metakinetoplastina</taxon>
        <taxon>Eubodonida</taxon>
        <taxon>Bodonidae</taxon>
        <taxon>Bodo</taxon>
    </lineage>
</organism>
<reference evidence="3" key="1">
    <citation type="submission" date="2015-09" db="EMBL/GenBank/DDBJ databases">
        <authorList>
            <consortium name="Pathogen Informatics"/>
        </authorList>
    </citation>
    <scope>NUCLEOTIDE SEQUENCE [LARGE SCALE GENOMIC DNA]</scope>
    <source>
        <strain evidence="3">Lake Konstanz</strain>
    </source>
</reference>
<keyword evidence="3" id="KW-1185">Reference proteome</keyword>
<feature type="region of interest" description="Disordered" evidence="1">
    <location>
        <begin position="1"/>
        <end position="29"/>
    </location>
</feature>
<name>A0A0S4J075_BODSA</name>
<evidence type="ECO:0000313" key="2">
    <source>
        <dbReference type="EMBL" id="CUG70413.1"/>
    </source>
</evidence>
<dbReference type="AlphaFoldDB" id="A0A0S4J075"/>
<protein>
    <submittedName>
        <fullName evidence="2">Uncharacterized protein</fullName>
    </submittedName>
</protein>
<accession>A0A0S4J075</accession>
<gene>
    <name evidence="2" type="ORF">BSAL_83570</name>
</gene>